<organism evidence="2 3">
    <name type="scientific">Halarchaeum salinum</name>
    <dbReference type="NCBI Taxonomy" id="489912"/>
    <lineage>
        <taxon>Archaea</taxon>
        <taxon>Methanobacteriati</taxon>
        <taxon>Methanobacteriota</taxon>
        <taxon>Stenosarchaea group</taxon>
        <taxon>Halobacteria</taxon>
        <taxon>Halobacteriales</taxon>
        <taxon>Halobacteriaceae</taxon>
    </lineage>
</organism>
<keyword evidence="3" id="KW-1185">Reference proteome</keyword>
<sequence length="139" mass="14800">MRRYCRARGQRPDGVETRDPSFFYETDGDAAGWGYFGVTPTEVTTIGPNGSGVFATIDALIADETLVRGDYDVPTRWLLRLLVRRGPRNRASDSIDDAYDATLARATALAETVHDGGSGVGPASEPDAPTAAFESDGGS</sequence>
<gene>
    <name evidence="2" type="ORF">GCM10009066_03170</name>
</gene>
<accession>A0AAV3S4Y1</accession>
<dbReference type="AlphaFoldDB" id="A0AAV3S4Y1"/>
<protein>
    <submittedName>
        <fullName evidence="2">Uncharacterized protein</fullName>
    </submittedName>
</protein>
<feature type="region of interest" description="Disordered" evidence="1">
    <location>
        <begin position="113"/>
        <end position="139"/>
    </location>
</feature>
<dbReference type="RefSeq" id="WP_211312426.1">
    <property type="nucleotide sequence ID" value="NZ_BAAABL010000020.1"/>
</dbReference>
<name>A0AAV3S4Y1_9EURY</name>
<evidence type="ECO:0000313" key="3">
    <source>
        <dbReference type="Proteomes" id="UP001500837"/>
    </source>
</evidence>
<reference evidence="2 3" key="1">
    <citation type="journal article" date="2019" name="Int. J. Syst. Evol. Microbiol.">
        <title>The Global Catalogue of Microorganisms (GCM) 10K type strain sequencing project: providing services to taxonomists for standard genome sequencing and annotation.</title>
        <authorList>
            <consortium name="The Broad Institute Genomics Platform"/>
            <consortium name="The Broad Institute Genome Sequencing Center for Infectious Disease"/>
            <person name="Wu L."/>
            <person name="Ma J."/>
        </authorList>
    </citation>
    <scope>NUCLEOTIDE SEQUENCE [LARGE SCALE GENOMIC DNA]</scope>
    <source>
        <strain evidence="2 3">JCM 16330</strain>
    </source>
</reference>
<evidence type="ECO:0000256" key="1">
    <source>
        <dbReference type="SAM" id="MobiDB-lite"/>
    </source>
</evidence>
<comment type="caution">
    <text evidence="2">The sequence shown here is derived from an EMBL/GenBank/DDBJ whole genome shotgun (WGS) entry which is preliminary data.</text>
</comment>
<dbReference type="Proteomes" id="UP001500837">
    <property type="component" value="Unassembled WGS sequence"/>
</dbReference>
<proteinExistence type="predicted"/>
<dbReference type="EMBL" id="BAAABL010000020">
    <property type="protein sequence ID" value="GAA0292022.1"/>
    <property type="molecule type" value="Genomic_DNA"/>
</dbReference>
<evidence type="ECO:0000313" key="2">
    <source>
        <dbReference type="EMBL" id="GAA0292022.1"/>
    </source>
</evidence>